<dbReference type="Gene3D" id="3.40.50.300">
    <property type="entry name" value="P-loop containing nucleotide triphosphate hydrolases"/>
    <property type="match status" value="1"/>
</dbReference>
<evidence type="ECO:0000313" key="13">
    <source>
        <dbReference type="Proteomes" id="UP001314263"/>
    </source>
</evidence>
<evidence type="ECO:0000256" key="10">
    <source>
        <dbReference type="SAM" id="MobiDB-lite"/>
    </source>
</evidence>
<dbReference type="NCBIfam" id="TIGR03598">
    <property type="entry name" value="GTPase_YsxC"/>
    <property type="match status" value="1"/>
</dbReference>
<proteinExistence type="inferred from homology"/>
<accession>A0AAV1I917</accession>
<sequence length="303" mass="33682">MVLSPCSFADARQANPQTPLKDGDDWYDEDLHSKRIGSFPNEQQNAADSPAAFKLPAPTHVRVKTAAYVKSSVKLEQCPKPKLPEFAVIGRSNVGKSSLINMLTGQSSLAKVSKTPGKTICINHFLINDSWYLVDLPGYGYAQRSKASRLEWGAFTKEYFLKRETLANVLLLVDSSIPVQEADIECASWLADAQVPFSLVFTKTDKRKKGVPKPQENMEAFQEELLKEWDEVPGVFTTSSREGEGRQQLLQYIAQLRMLFTGEAKPNLKMLSVEAIDGQIHKQDESASEDEAQAADSQHAFIS</sequence>
<evidence type="ECO:0000256" key="8">
    <source>
        <dbReference type="ARBA" id="ARBA00023210"/>
    </source>
</evidence>
<evidence type="ECO:0000256" key="5">
    <source>
        <dbReference type="ARBA" id="ARBA00022741"/>
    </source>
</evidence>
<dbReference type="InterPro" id="IPR027417">
    <property type="entry name" value="P-loop_NTPase"/>
</dbReference>
<comment type="caution">
    <text evidence="12">The sequence shown here is derived from an EMBL/GenBank/DDBJ whole genome shotgun (WGS) entry which is preliminary data.</text>
</comment>
<keyword evidence="13" id="KW-1185">Reference proteome</keyword>
<evidence type="ECO:0000256" key="4">
    <source>
        <dbReference type="ARBA" id="ARBA00022723"/>
    </source>
</evidence>
<reference evidence="12 13" key="1">
    <citation type="submission" date="2023-10" db="EMBL/GenBank/DDBJ databases">
        <authorList>
            <person name="Maclean D."/>
            <person name="Macfadyen A."/>
        </authorList>
    </citation>
    <scope>NUCLEOTIDE SEQUENCE [LARGE SCALE GENOMIC DNA]</scope>
</reference>
<dbReference type="CDD" id="cd01876">
    <property type="entry name" value="YihA_EngB"/>
    <property type="match status" value="1"/>
</dbReference>
<dbReference type="HAMAP" id="MF_00321">
    <property type="entry name" value="GTPase_EngB"/>
    <property type="match status" value="1"/>
</dbReference>
<dbReference type="SUPFAM" id="SSF52540">
    <property type="entry name" value="P-loop containing nucleoside triphosphate hydrolases"/>
    <property type="match status" value="1"/>
</dbReference>
<dbReference type="Pfam" id="PF01926">
    <property type="entry name" value="MMR_HSR1"/>
    <property type="match status" value="1"/>
</dbReference>
<evidence type="ECO:0000256" key="9">
    <source>
        <dbReference type="ARBA" id="ARBA00023306"/>
    </source>
</evidence>
<dbReference type="InterPro" id="IPR019987">
    <property type="entry name" value="GTP-bd_ribosome_bio_YsxC"/>
</dbReference>
<organism evidence="12 13">
    <name type="scientific">Coccomyxa viridis</name>
    <dbReference type="NCBI Taxonomy" id="1274662"/>
    <lineage>
        <taxon>Eukaryota</taxon>
        <taxon>Viridiplantae</taxon>
        <taxon>Chlorophyta</taxon>
        <taxon>core chlorophytes</taxon>
        <taxon>Trebouxiophyceae</taxon>
        <taxon>Trebouxiophyceae incertae sedis</taxon>
        <taxon>Coccomyxaceae</taxon>
        <taxon>Coccomyxa</taxon>
    </lineage>
</organism>
<protein>
    <recommendedName>
        <fullName evidence="11">EngB-type G domain-containing protein</fullName>
    </recommendedName>
</protein>
<dbReference type="PANTHER" id="PTHR11649:SF13">
    <property type="entry name" value="ENGB-TYPE G DOMAIN-CONTAINING PROTEIN"/>
    <property type="match status" value="1"/>
</dbReference>
<dbReference type="AlphaFoldDB" id="A0AAV1I917"/>
<dbReference type="PANTHER" id="PTHR11649">
    <property type="entry name" value="MSS1/TRME-RELATED GTP-BINDING PROTEIN"/>
    <property type="match status" value="1"/>
</dbReference>
<dbReference type="InterPro" id="IPR006073">
    <property type="entry name" value="GTP-bd"/>
</dbReference>
<keyword evidence="7" id="KW-0342">GTP-binding</keyword>
<dbReference type="EMBL" id="CAUYUE010000008">
    <property type="protein sequence ID" value="CAK0783587.1"/>
    <property type="molecule type" value="Genomic_DNA"/>
</dbReference>
<feature type="region of interest" description="Disordered" evidence="10">
    <location>
        <begin position="1"/>
        <end position="25"/>
    </location>
</feature>
<evidence type="ECO:0000256" key="7">
    <source>
        <dbReference type="ARBA" id="ARBA00023134"/>
    </source>
</evidence>
<feature type="region of interest" description="Disordered" evidence="10">
    <location>
        <begin position="283"/>
        <end position="303"/>
    </location>
</feature>
<gene>
    <name evidence="12" type="ORF">CVIRNUC_006786</name>
</gene>
<dbReference type="GO" id="GO:0051301">
    <property type="term" value="P:cell division"/>
    <property type="evidence" value="ECO:0007669"/>
    <property type="project" value="UniProtKB-KW"/>
</dbReference>
<evidence type="ECO:0000256" key="2">
    <source>
        <dbReference type="ARBA" id="ARBA00009638"/>
    </source>
</evidence>
<dbReference type="GO" id="GO:0005525">
    <property type="term" value="F:GTP binding"/>
    <property type="evidence" value="ECO:0007669"/>
    <property type="project" value="UniProtKB-KW"/>
</dbReference>
<feature type="domain" description="EngB-type G" evidence="11">
    <location>
        <begin position="82"/>
        <end position="259"/>
    </location>
</feature>
<comment type="cofactor">
    <cofactor evidence="1">
        <name>Mg(2+)</name>
        <dbReference type="ChEBI" id="CHEBI:18420"/>
    </cofactor>
</comment>
<dbReference type="GO" id="GO:0046872">
    <property type="term" value="F:metal ion binding"/>
    <property type="evidence" value="ECO:0007669"/>
    <property type="project" value="UniProtKB-KW"/>
</dbReference>
<evidence type="ECO:0000256" key="1">
    <source>
        <dbReference type="ARBA" id="ARBA00001946"/>
    </source>
</evidence>
<evidence type="ECO:0000256" key="6">
    <source>
        <dbReference type="ARBA" id="ARBA00022842"/>
    </source>
</evidence>
<keyword evidence="3" id="KW-0132">Cell division</keyword>
<keyword evidence="9" id="KW-0131">Cell cycle</keyword>
<keyword evidence="6" id="KW-0460">Magnesium</keyword>
<keyword evidence="8" id="KW-0717">Septation</keyword>
<feature type="compositionally biased region" description="Low complexity" evidence="10">
    <location>
        <begin position="294"/>
        <end position="303"/>
    </location>
</feature>
<evidence type="ECO:0000313" key="12">
    <source>
        <dbReference type="EMBL" id="CAK0783587.1"/>
    </source>
</evidence>
<evidence type="ECO:0000259" key="11">
    <source>
        <dbReference type="PROSITE" id="PS51706"/>
    </source>
</evidence>
<dbReference type="PROSITE" id="PS51706">
    <property type="entry name" value="G_ENGB"/>
    <property type="match status" value="1"/>
</dbReference>
<evidence type="ECO:0000256" key="3">
    <source>
        <dbReference type="ARBA" id="ARBA00022618"/>
    </source>
</evidence>
<name>A0AAV1I917_9CHLO</name>
<dbReference type="Proteomes" id="UP001314263">
    <property type="component" value="Unassembled WGS sequence"/>
</dbReference>
<keyword evidence="4" id="KW-0479">Metal-binding</keyword>
<comment type="similarity">
    <text evidence="2">Belongs to the TRAFAC class TrmE-Era-EngA-EngB-Septin-like GTPase superfamily. EngB GTPase family.</text>
</comment>
<dbReference type="InterPro" id="IPR030393">
    <property type="entry name" value="G_ENGB_dom"/>
</dbReference>
<keyword evidence="5" id="KW-0547">Nucleotide-binding</keyword>